<reference evidence="2" key="2">
    <citation type="submission" date="2020-09" db="EMBL/GenBank/DDBJ databases">
        <authorList>
            <person name="Sun Q."/>
            <person name="Zhou Y."/>
        </authorList>
    </citation>
    <scope>NUCLEOTIDE SEQUENCE</scope>
    <source>
        <strain evidence="2">CGMCC 4.7312</strain>
    </source>
</reference>
<sequence>MSAPIIAQSGLRLGLRHGLLARMATSTAWFLTRLPPTAICRVLTVVVKGAKAADPQQVSYWRGAANTVSVRCAGNGCLQRSVAVVLACRVFGTAPTWRTGFRPDPFVAHAWVEADGAPVDEPPVVTHFHIVLEVAPTP</sequence>
<gene>
    <name evidence="2" type="ORF">GCM10011608_35040</name>
</gene>
<organism evidence="2 3">
    <name type="scientific">Micromonospora sonchi</name>
    <dbReference type="NCBI Taxonomy" id="1763543"/>
    <lineage>
        <taxon>Bacteria</taxon>
        <taxon>Bacillati</taxon>
        <taxon>Actinomycetota</taxon>
        <taxon>Actinomycetes</taxon>
        <taxon>Micromonosporales</taxon>
        <taxon>Micromonosporaceae</taxon>
        <taxon>Micromonospora</taxon>
    </lineage>
</organism>
<proteinExistence type="predicted"/>
<dbReference type="Proteomes" id="UP000608890">
    <property type="component" value="Unassembled WGS sequence"/>
</dbReference>
<dbReference type="EMBL" id="BMNB01000015">
    <property type="protein sequence ID" value="GGM47287.1"/>
    <property type="molecule type" value="Genomic_DNA"/>
</dbReference>
<dbReference type="InterPro" id="IPR053521">
    <property type="entry name" value="McjB-like"/>
</dbReference>
<dbReference type="AlphaFoldDB" id="A0A917TZJ2"/>
<dbReference type="RefSeq" id="WP_229706000.1">
    <property type="nucleotide sequence ID" value="NZ_BMNB01000015.1"/>
</dbReference>
<evidence type="ECO:0000313" key="2">
    <source>
        <dbReference type="EMBL" id="GGM47287.1"/>
    </source>
</evidence>
<reference evidence="2" key="1">
    <citation type="journal article" date="2014" name="Int. J. Syst. Evol. Microbiol.">
        <title>Complete genome sequence of Corynebacterium casei LMG S-19264T (=DSM 44701T), isolated from a smear-ripened cheese.</title>
        <authorList>
            <consortium name="US DOE Joint Genome Institute (JGI-PGF)"/>
            <person name="Walter F."/>
            <person name="Albersmeier A."/>
            <person name="Kalinowski J."/>
            <person name="Ruckert C."/>
        </authorList>
    </citation>
    <scope>NUCLEOTIDE SEQUENCE</scope>
    <source>
        <strain evidence="2">CGMCC 4.7312</strain>
    </source>
</reference>
<feature type="domain" description="Microcin J25-processing protein McjB C-terminal" evidence="1">
    <location>
        <begin position="24"/>
        <end position="131"/>
    </location>
</feature>
<evidence type="ECO:0000313" key="3">
    <source>
        <dbReference type="Proteomes" id="UP000608890"/>
    </source>
</evidence>
<comment type="caution">
    <text evidence="2">The sequence shown here is derived from an EMBL/GenBank/DDBJ whole genome shotgun (WGS) entry which is preliminary data.</text>
</comment>
<keyword evidence="3" id="KW-1185">Reference proteome</keyword>
<dbReference type="Pfam" id="PF13471">
    <property type="entry name" value="Transglut_core3"/>
    <property type="match status" value="1"/>
</dbReference>
<protein>
    <recommendedName>
        <fullName evidence="1">Microcin J25-processing protein McjB C-terminal domain-containing protein</fullName>
    </recommendedName>
</protein>
<accession>A0A917TZJ2</accession>
<name>A0A917TZJ2_9ACTN</name>
<dbReference type="NCBIfam" id="NF033537">
    <property type="entry name" value="lasso_biosyn_B2"/>
    <property type="match status" value="1"/>
</dbReference>
<dbReference type="InterPro" id="IPR032708">
    <property type="entry name" value="McjB_C"/>
</dbReference>
<evidence type="ECO:0000259" key="1">
    <source>
        <dbReference type="Pfam" id="PF13471"/>
    </source>
</evidence>